<dbReference type="SUPFAM" id="SSF110296">
    <property type="entry name" value="Oligoxyloglucan reducing end-specific cellobiohydrolase"/>
    <property type="match status" value="1"/>
</dbReference>
<evidence type="ECO:0000313" key="1">
    <source>
        <dbReference type="EMBL" id="SEW26562.1"/>
    </source>
</evidence>
<dbReference type="Proteomes" id="UP000198518">
    <property type="component" value="Unassembled WGS sequence"/>
</dbReference>
<sequence>MSLLAAYPDRVLALDDGTLSTDFEGDLQCIDDGPHGVFVGASDGVYHRLGAGDWERVAAVGDVTSVTVAESGVWAGTEPSAVYHAPEGASFEQCALLTDLPSSDDWAFPPRPSTHHVRWLEWTPDRLYAAVEAGALLRSGDGGDSWRDRVPTGPMDTHSMATHSERPDLAYAAAGDGFYVTEDGGDSWQTAEDGLDRTYCWSVVCDPTDPGALLVSAAHGARSAHTFETADSAVFRRDSDDDAWARCGGLPSAEGLLRAELATTGESGEAVAATNHGVYRTEDWGESWTCLTDGWPPALEDATPRGVVVG</sequence>
<dbReference type="PANTHER" id="PTHR43739:SF5">
    <property type="entry name" value="EXO-ALPHA-SIALIDASE"/>
    <property type="match status" value="1"/>
</dbReference>
<evidence type="ECO:0000313" key="2">
    <source>
        <dbReference type="Proteomes" id="UP000198518"/>
    </source>
</evidence>
<dbReference type="STRING" id="355548.SAMN04487945_2621"/>
<dbReference type="InterPro" id="IPR015943">
    <property type="entry name" value="WD40/YVTN_repeat-like_dom_sf"/>
</dbReference>
<dbReference type="Gene3D" id="2.130.10.10">
    <property type="entry name" value="YVTN repeat-like/Quinoprotein amine dehydrogenase"/>
    <property type="match status" value="1"/>
</dbReference>
<evidence type="ECO:0008006" key="3">
    <source>
        <dbReference type="Google" id="ProtNLM"/>
    </source>
</evidence>
<dbReference type="GO" id="GO:0010411">
    <property type="term" value="P:xyloglucan metabolic process"/>
    <property type="evidence" value="ECO:0007669"/>
    <property type="project" value="TreeGrafter"/>
</dbReference>
<protein>
    <recommendedName>
        <fullName evidence="3">BNR/Asp-box repeat-containing protein</fullName>
    </recommendedName>
</protein>
<dbReference type="AlphaFoldDB" id="A0A1I0QHF1"/>
<dbReference type="InterPro" id="IPR052025">
    <property type="entry name" value="Xyloglucanase_GH74"/>
</dbReference>
<keyword evidence="2" id="KW-1185">Reference proteome</keyword>
<dbReference type="PANTHER" id="PTHR43739">
    <property type="entry name" value="XYLOGLUCANASE (EUROFUNG)"/>
    <property type="match status" value="1"/>
</dbReference>
<organism evidence="1 2">
    <name type="scientific">Halobacterium jilantaiense</name>
    <dbReference type="NCBI Taxonomy" id="355548"/>
    <lineage>
        <taxon>Archaea</taxon>
        <taxon>Methanobacteriati</taxon>
        <taxon>Methanobacteriota</taxon>
        <taxon>Stenosarchaea group</taxon>
        <taxon>Halobacteria</taxon>
        <taxon>Halobacteriales</taxon>
        <taxon>Halobacteriaceae</taxon>
        <taxon>Halobacterium</taxon>
    </lineage>
</organism>
<dbReference type="EMBL" id="FOJA01000001">
    <property type="protein sequence ID" value="SEW26562.1"/>
    <property type="molecule type" value="Genomic_DNA"/>
</dbReference>
<accession>A0A1I0QHF1</accession>
<proteinExistence type="predicted"/>
<name>A0A1I0QHF1_9EURY</name>
<gene>
    <name evidence="1" type="ORF">SAMN04487945_2621</name>
</gene>
<dbReference type="RefSeq" id="WP_089669921.1">
    <property type="nucleotide sequence ID" value="NZ_FOJA01000001.1"/>
</dbReference>
<dbReference type="OrthoDB" id="197823at2157"/>
<reference evidence="1 2" key="1">
    <citation type="submission" date="2016-10" db="EMBL/GenBank/DDBJ databases">
        <authorList>
            <person name="de Groot N.N."/>
        </authorList>
    </citation>
    <scope>NUCLEOTIDE SEQUENCE [LARGE SCALE GENOMIC DNA]</scope>
    <source>
        <strain evidence="1 2">CGMCC 1.5337</strain>
    </source>
</reference>